<evidence type="ECO:0000256" key="4">
    <source>
        <dbReference type="SAM" id="MobiDB-lite"/>
    </source>
</evidence>
<evidence type="ECO:0000313" key="7">
    <source>
        <dbReference type="Proteomes" id="UP000254000"/>
    </source>
</evidence>
<gene>
    <name evidence="6" type="ORF">C1877_15060</name>
</gene>
<accession>A0A369LNX9</accession>
<reference evidence="6 7" key="1">
    <citation type="journal article" date="2018" name="Elife">
        <title>Discovery and characterization of a prevalent human gut bacterial enzyme sufficient for the inactivation of a family of plant toxins.</title>
        <authorList>
            <person name="Koppel N."/>
            <person name="Bisanz J.E."/>
            <person name="Pandelia M.E."/>
            <person name="Turnbaugh P.J."/>
            <person name="Balskus E.P."/>
        </authorList>
    </citation>
    <scope>NUCLEOTIDE SEQUENCE [LARGE SCALE GENOMIC DNA]</scope>
    <source>
        <strain evidence="6 7">3C</strain>
    </source>
</reference>
<dbReference type="Gene3D" id="2.20.25.90">
    <property type="entry name" value="ADC-like domains"/>
    <property type="match status" value="1"/>
</dbReference>
<dbReference type="PROSITE" id="PS51669">
    <property type="entry name" value="4FE4S_MOW_BIS_MGD"/>
    <property type="match status" value="1"/>
</dbReference>
<keyword evidence="3" id="KW-0411">Iron-sulfur</keyword>
<feature type="domain" description="4Fe-4S Mo/W bis-MGD-type" evidence="5">
    <location>
        <begin position="38"/>
        <end position="89"/>
    </location>
</feature>
<keyword evidence="7" id="KW-1185">Reference proteome</keyword>
<dbReference type="Proteomes" id="UP000254000">
    <property type="component" value="Unassembled WGS sequence"/>
</dbReference>
<sequence length="89" mass="9739">MSETLTGGNPAQGVPTPPTQDDPSGRKWTWEEDGCTVIRSNARSGPGCHDNCGVLMYVRDGVLEKIEGDPENPYNQGRLCPRCLAFKEM</sequence>
<keyword evidence="2" id="KW-0408">Iron</keyword>
<dbReference type="GO" id="GO:0046872">
    <property type="term" value="F:metal ion binding"/>
    <property type="evidence" value="ECO:0007669"/>
    <property type="project" value="UniProtKB-KW"/>
</dbReference>
<feature type="non-terminal residue" evidence="6">
    <location>
        <position position="89"/>
    </location>
</feature>
<dbReference type="Pfam" id="PF04879">
    <property type="entry name" value="Molybdop_Fe4S4"/>
    <property type="match status" value="1"/>
</dbReference>
<evidence type="ECO:0000256" key="1">
    <source>
        <dbReference type="ARBA" id="ARBA00022723"/>
    </source>
</evidence>
<dbReference type="OrthoDB" id="7376058at2"/>
<dbReference type="GO" id="GO:0051536">
    <property type="term" value="F:iron-sulfur cluster binding"/>
    <property type="evidence" value="ECO:0007669"/>
    <property type="project" value="UniProtKB-KW"/>
</dbReference>
<evidence type="ECO:0000256" key="2">
    <source>
        <dbReference type="ARBA" id="ARBA00023004"/>
    </source>
</evidence>
<organism evidence="6 7">
    <name type="scientific">Gordonibacter pamelaeae</name>
    <dbReference type="NCBI Taxonomy" id="471189"/>
    <lineage>
        <taxon>Bacteria</taxon>
        <taxon>Bacillati</taxon>
        <taxon>Actinomycetota</taxon>
        <taxon>Coriobacteriia</taxon>
        <taxon>Eggerthellales</taxon>
        <taxon>Eggerthellaceae</taxon>
        <taxon>Gordonibacter</taxon>
    </lineage>
</organism>
<evidence type="ECO:0000259" key="5">
    <source>
        <dbReference type="PROSITE" id="PS51669"/>
    </source>
</evidence>
<dbReference type="GO" id="GO:0016491">
    <property type="term" value="F:oxidoreductase activity"/>
    <property type="evidence" value="ECO:0007669"/>
    <property type="project" value="InterPro"/>
</dbReference>
<evidence type="ECO:0000313" key="6">
    <source>
        <dbReference type="EMBL" id="RDB60864.1"/>
    </source>
</evidence>
<dbReference type="GeneID" id="78361006"/>
<proteinExistence type="predicted"/>
<dbReference type="EMBL" id="PPTS01000030">
    <property type="protein sequence ID" value="RDB60864.1"/>
    <property type="molecule type" value="Genomic_DNA"/>
</dbReference>
<comment type="caution">
    <text evidence="6">The sequence shown here is derived from an EMBL/GenBank/DDBJ whole genome shotgun (WGS) entry which is preliminary data.</text>
</comment>
<protein>
    <recommendedName>
        <fullName evidence="5">4Fe-4S Mo/W bis-MGD-type domain-containing protein</fullName>
    </recommendedName>
</protein>
<evidence type="ECO:0000256" key="3">
    <source>
        <dbReference type="ARBA" id="ARBA00023014"/>
    </source>
</evidence>
<keyword evidence="1" id="KW-0479">Metal-binding</keyword>
<dbReference type="SUPFAM" id="SSF53706">
    <property type="entry name" value="Formate dehydrogenase/DMSO reductase, domains 1-3"/>
    <property type="match status" value="1"/>
</dbReference>
<dbReference type="RefSeq" id="WP_147274580.1">
    <property type="nucleotide sequence ID" value="NZ_CABMMS010000030.1"/>
</dbReference>
<dbReference type="InterPro" id="IPR006963">
    <property type="entry name" value="Mopterin_OxRdtase_4Fe-4S_dom"/>
</dbReference>
<dbReference type="AlphaFoldDB" id="A0A369LNX9"/>
<name>A0A369LNX9_9ACTN</name>
<feature type="region of interest" description="Disordered" evidence="4">
    <location>
        <begin position="1"/>
        <end position="29"/>
    </location>
</feature>
<dbReference type="SMART" id="SM00926">
    <property type="entry name" value="Molybdop_Fe4S4"/>
    <property type="match status" value="1"/>
</dbReference>